<sequence length="718" mass="82949">MEVIKKIICHLVFIYMTYFVTVNCNIENLDLNYTSNKETYDELYTNALKAYNEDNYLLATIYLERAIADYHHANEVKAQCRIQCDLKFKKVQSLYSSYFNGELDYLHYFIKVKSCSELCAEKFLGRRQAVAGEIRALFEKREPYNYIQYCYYKIGEIEKAANAAFTYLEVNPNHTLMQENIEILLKKIGKDNSTLRSQEELSHITLYKSAEAFYSSGNMERCIADFEESMNLFFKQLQKCQSLCEYQSEDKHISFTSTLFSHFKSILSCRHNCRKKMTTMDGKQYLSTFVPYYLHYLQYCYFKVGEMIKAATNAKTYLEFMPDDPIMMSNMNFYVKQPALKGKKLAPRKRAMRYLRQYTMEVSLAVISKGYALPMMTDTEEQQAKLEEENLDSVYKEVEAGFMKSKKGDDLPNEDVSPVQYRNRARWKNNQAINNSKLHLDEVSLNGTGLERVVFDHVTSEEECNQLMDLAKTLNKDVNLKIIEKRKSQYEDMKISVTGDGYRHSHQDPARPFTEKEVFKGVTLSGAVDAVVAGKASVEQAELYINVSERLRLLTQEYFDMKVRLNFAFTHLVCRYALEDAITPGEEHISHPIHSDNCILNGDGNGTCPKRSPAFTWRDYSALLYLNDDFEGGEFIFANSTDKIQAQVRPKCGRVVAFRSNGLENLHGVLGVKKGVRCALPLWFTLSTDKSEDGRAAQIIRLFKIKAEKTEINKKIEL</sequence>
<dbReference type="EC" id="1.14.11.7" evidence="4"/>
<dbReference type="RefSeq" id="XP_065647497.1">
    <property type="nucleotide sequence ID" value="XM_065791425.1"/>
</dbReference>
<evidence type="ECO:0000256" key="1">
    <source>
        <dbReference type="ARBA" id="ARBA00001961"/>
    </source>
</evidence>
<comment type="similarity">
    <text evidence="3">Belongs to the leprecan family.</text>
</comment>
<dbReference type="SMART" id="SM00702">
    <property type="entry name" value="P4Hc"/>
    <property type="match status" value="1"/>
</dbReference>
<keyword evidence="7" id="KW-0677">Repeat</keyword>
<evidence type="ECO:0000256" key="4">
    <source>
        <dbReference type="ARBA" id="ARBA00012262"/>
    </source>
</evidence>
<comment type="cofactor">
    <cofactor evidence="2">
        <name>Fe cation</name>
        <dbReference type="ChEBI" id="CHEBI:24875"/>
    </cofactor>
</comment>
<keyword evidence="10" id="KW-0223">Dioxygenase</keyword>
<keyword evidence="15" id="KW-1185">Reference proteome</keyword>
<evidence type="ECO:0000256" key="13">
    <source>
        <dbReference type="ARBA" id="ARBA00023180"/>
    </source>
</evidence>
<dbReference type="InterPro" id="IPR011990">
    <property type="entry name" value="TPR-like_helical_dom_sf"/>
</dbReference>
<evidence type="ECO:0000256" key="8">
    <source>
        <dbReference type="ARBA" id="ARBA00022803"/>
    </source>
</evidence>
<dbReference type="PANTHER" id="PTHR14049:SF9">
    <property type="entry name" value="PROCOLLAGEN-PROLINE 3-DIOXYGENASE"/>
    <property type="match status" value="1"/>
</dbReference>
<dbReference type="PROSITE" id="PS51471">
    <property type="entry name" value="FE2OG_OXY"/>
    <property type="match status" value="1"/>
</dbReference>
<evidence type="ECO:0000256" key="3">
    <source>
        <dbReference type="ARBA" id="ARBA00006487"/>
    </source>
</evidence>
<evidence type="ECO:0000256" key="10">
    <source>
        <dbReference type="ARBA" id="ARBA00022964"/>
    </source>
</evidence>
<keyword evidence="6" id="KW-0732">Signal</keyword>
<feature type="domain" description="Fe2OG dioxygenase" evidence="14">
    <location>
        <begin position="564"/>
        <end position="686"/>
    </location>
</feature>
<organism evidence="15 16">
    <name type="scientific">Hydra vulgaris</name>
    <name type="common">Hydra</name>
    <name type="synonym">Hydra attenuata</name>
    <dbReference type="NCBI Taxonomy" id="6087"/>
    <lineage>
        <taxon>Eukaryota</taxon>
        <taxon>Metazoa</taxon>
        <taxon>Cnidaria</taxon>
        <taxon>Hydrozoa</taxon>
        <taxon>Hydroidolina</taxon>
        <taxon>Anthoathecata</taxon>
        <taxon>Aplanulata</taxon>
        <taxon>Hydridae</taxon>
        <taxon>Hydra</taxon>
    </lineage>
</organism>
<dbReference type="PANTHER" id="PTHR14049">
    <property type="entry name" value="LEPRECAN 1"/>
    <property type="match status" value="1"/>
</dbReference>
<dbReference type="Pfam" id="PF13640">
    <property type="entry name" value="2OG-FeII_Oxy_3"/>
    <property type="match status" value="1"/>
</dbReference>
<evidence type="ECO:0000256" key="2">
    <source>
        <dbReference type="ARBA" id="ARBA00001962"/>
    </source>
</evidence>
<accession>A0ABM4BEU6</accession>
<dbReference type="InterPro" id="IPR005123">
    <property type="entry name" value="Oxoglu/Fe-dep_dioxygenase_dom"/>
</dbReference>
<evidence type="ECO:0000256" key="9">
    <source>
        <dbReference type="ARBA" id="ARBA00022824"/>
    </source>
</evidence>
<dbReference type="InterPro" id="IPR056585">
    <property type="entry name" value="Leprecan_dom"/>
</dbReference>
<evidence type="ECO:0000256" key="7">
    <source>
        <dbReference type="ARBA" id="ARBA00022737"/>
    </source>
</evidence>
<evidence type="ECO:0000256" key="12">
    <source>
        <dbReference type="ARBA" id="ARBA00023004"/>
    </source>
</evidence>
<keyword evidence="8" id="KW-0802">TPR repeat</keyword>
<keyword evidence="12" id="KW-0408">Iron</keyword>
<evidence type="ECO:0000313" key="16">
    <source>
        <dbReference type="RefSeq" id="XP_065647497.1"/>
    </source>
</evidence>
<evidence type="ECO:0000256" key="11">
    <source>
        <dbReference type="ARBA" id="ARBA00023002"/>
    </source>
</evidence>
<keyword evidence="9" id="KW-0256">Endoplasmic reticulum</keyword>
<dbReference type="Proteomes" id="UP001652625">
    <property type="component" value="Chromosome 02"/>
</dbReference>
<dbReference type="InterPro" id="IPR039575">
    <property type="entry name" value="P3H"/>
</dbReference>
<dbReference type="InterPro" id="IPR006620">
    <property type="entry name" value="Pro_4_hyd_alph"/>
</dbReference>
<evidence type="ECO:0000259" key="14">
    <source>
        <dbReference type="PROSITE" id="PS51471"/>
    </source>
</evidence>
<comment type="cofactor">
    <cofactor evidence="1">
        <name>L-ascorbate</name>
        <dbReference type="ChEBI" id="CHEBI:38290"/>
    </cofactor>
</comment>
<dbReference type="InterPro" id="IPR044862">
    <property type="entry name" value="Pro_4_hyd_alph_FE2OG_OXY"/>
</dbReference>
<keyword evidence="5" id="KW-0479">Metal-binding</keyword>
<evidence type="ECO:0000256" key="5">
    <source>
        <dbReference type="ARBA" id="ARBA00022723"/>
    </source>
</evidence>
<dbReference type="GeneID" id="100203735"/>
<dbReference type="Gene3D" id="1.25.40.10">
    <property type="entry name" value="Tetratricopeptide repeat domain"/>
    <property type="match status" value="2"/>
</dbReference>
<name>A0ABM4BEU6_HYDVU</name>
<evidence type="ECO:0000313" key="15">
    <source>
        <dbReference type="Proteomes" id="UP001652625"/>
    </source>
</evidence>
<dbReference type="SUPFAM" id="SSF48452">
    <property type="entry name" value="TPR-like"/>
    <property type="match status" value="1"/>
</dbReference>
<dbReference type="Pfam" id="PF23557">
    <property type="entry name" value="TPR_leprecan"/>
    <property type="match status" value="1"/>
</dbReference>
<gene>
    <name evidence="16" type="primary">LOC100203735</name>
</gene>
<keyword evidence="11" id="KW-0560">Oxidoreductase</keyword>
<protein>
    <recommendedName>
        <fullName evidence="4">procollagen-proline 3-dioxygenase</fullName>
        <ecNumber evidence="4">1.14.11.7</ecNumber>
    </recommendedName>
</protein>
<keyword evidence="13" id="KW-0325">Glycoprotein</keyword>
<dbReference type="Gene3D" id="2.60.120.620">
    <property type="entry name" value="q2cbj1_9rhob like domain"/>
    <property type="match status" value="1"/>
</dbReference>
<reference evidence="15" key="1">
    <citation type="submission" date="2025-05" db="UniProtKB">
        <authorList>
            <consortium name="RefSeq"/>
        </authorList>
    </citation>
    <scope>NUCLEOTIDE SEQUENCE [LARGE SCALE GENOMIC DNA]</scope>
</reference>
<proteinExistence type="inferred from homology"/>
<evidence type="ECO:0000256" key="6">
    <source>
        <dbReference type="ARBA" id="ARBA00022729"/>
    </source>
</evidence>
<reference evidence="16" key="2">
    <citation type="submission" date="2025-08" db="UniProtKB">
        <authorList>
            <consortium name="RefSeq"/>
        </authorList>
    </citation>
    <scope>IDENTIFICATION</scope>
</reference>